<name>A0A4Q9DG97_9BACL</name>
<evidence type="ECO:0000313" key="2">
    <source>
        <dbReference type="Proteomes" id="UP000293142"/>
    </source>
</evidence>
<dbReference type="RefSeq" id="WP_131017409.1">
    <property type="nucleotide sequence ID" value="NZ_SIRE01000027.1"/>
</dbReference>
<dbReference type="InterPro" id="IPR031325">
    <property type="entry name" value="RHS_repeat"/>
</dbReference>
<sequence length="299" mass="33767">MNRLQTVTDPEQHTLAYQYDLAGNRIVVTNVQQNSVTYGYDKLNRLVTVTDAYHVVVQRNMYDANDNIIKKIDAKGYLSGDTDEERYGSLYEYDLANRLVKMIDPELAARNEPGLFTQAYRYNATGQKVKETDALGHSTSYEYDAAGRLTKVTDPLGVATAYDYDKAGNKLYMIDDGLGKATKYSYGAFGLLRETTNAANRSIRYQYDITANVAVMIDRLGNHTKYQYDNRNFLVEKSVAETGDRIMYAYDEVGNRISMKDDSGTSSFTYDSRNQLKRIEKDGVMQLALPTTTSATSRL</sequence>
<dbReference type="OrthoDB" id="41445at2"/>
<dbReference type="InterPro" id="IPR050708">
    <property type="entry name" value="T6SS_VgrG/RHS"/>
</dbReference>
<dbReference type="Pfam" id="PF05593">
    <property type="entry name" value="RHS_repeat"/>
    <property type="match status" value="1"/>
</dbReference>
<organism evidence="1 2">
    <name type="scientific">Paenibacillus thalictri</name>
    <dbReference type="NCBI Taxonomy" id="2527873"/>
    <lineage>
        <taxon>Bacteria</taxon>
        <taxon>Bacillati</taxon>
        <taxon>Bacillota</taxon>
        <taxon>Bacilli</taxon>
        <taxon>Bacillales</taxon>
        <taxon>Paenibacillaceae</taxon>
        <taxon>Paenibacillus</taxon>
    </lineage>
</organism>
<proteinExistence type="predicted"/>
<dbReference type="AlphaFoldDB" id="A0A4Q9DG97"/>
<dbReference type="PANTHER" id="PTHR32305">
    <property type="match status" value="1"/>
</dbReference>
<dbReference type="NCBIfam" id="TIGR01643">
    <property type="entry name" value="YD_repeat_2x"/>
    <property type="match status" value="3"/>
</dbReference>
<protein>
    <submittedName>
        <fullName evidence="1">RHS repeat protein</fullName>
    </submittedName>
</protein>
<dbReference type="SUPFAM" id="SSF69304">
    <property type="entry name" value="Tricorn protease N-terminal domain"/>
    <property type="match status" value="1"/>
</dbReference>
<dbReference type="EMBL" id="SIRE01000027">
    <property type="protein sequence ID" value="TBL71230.1"/>
    <property type="molecule type" value="Genomic_DNA"/>
</dbReference>
<gene>
    <name evidence="1" type="ORF">EYB31_31150</name>
</gene>
<reference evidence="1 2" key="1">
    <citation type="submission" date="2019-02" db="EMBL/GenBank/DDBJ databases">
        <title>Paenibacillus sp. nov., isolated from surface-sterilized tissue of Thalictrum simplex L.</title>
        <authorList>
            <person name="Tuo L."/>
        </authorList>
    </citation>
    <scope>NUCLEOTIDE SEQUENCE [LARGE SCALE GENOMIC DNA]</scope>
    <source>
        <strain evidence="1 2">N2SHLJ1</strain>
    </source>
</reference>
<accession>A0A4Q9DG97</accession>
<comment type="caution">
    <text evidence="1">The sequence shown here is derived from an EMBL/GenBank/DDBJ whole genome shotgun (WGS) entry which is preliminary data.</text>
</comment>
<dbReference type="Gene3D" id="2.180.10.10">
    <property type="entry name" value="RHS repeat-associated core"/>
    <property type="match status" value="2"/>
</dbReference>
<dbReference type="InterPro" id="IPR006530">
    <property type="entry name" value="YD"/>
</dbReference>
<dbReference type="Proteomes" id="UP000293142">
    <property type="component" value="Unassembled WGS sequence"/>
</dbReference>
<keyword evidence="2" id="KW-1185">Reference proteome</keyword>
<evidence type="ECO:0000313" key="1">
    <source>
        <dbReference type="EMBL" id="TBL71230.1"/>
    </source>
</evidence>
<dbReference type="PANTHER" id="PTHR32305:SF15">
    <property type="entry name" value="PROTEIN RHSA-RELATED"/>
    <property type="match status" value="1"/>
</dbReference>